<dbReference type="EMBL" id="FMIB01000002">
    <property type="protein sequence ID" value="SCL50611.1"/>
    <property type="molecule type" value="Genomic_DNA"/>
</dbReference>
<sequence length="265" mass="28725">MSATGGQADLDVWHNLLPAILPAVSSTGSRPQRPAPRQIQTWQDAEHNAAAWMRYWGYRDAQARPGGTDGGIDVHASDALAQVKYQAIAVGRPALQLLFGARGHAIHKQLIFFTGSNYTSTAVTYADEHDIALFVYSLDGFMTAANPSAWRLSTQYPRPSEEPTAEAKASTDPPPSARLFRQATAAAPDRWGSRAALKPPGPVSLVILLTPLLMCLVGAATIGFFSQNPDLAPPWLRQVWATWMTVACLGSLPAILVARLLFRRQ</sequence>
<evidence type="ECO:0000313" key="5">
    <source>
        <dbReference type="Proteomes" id="UP000198605"/>
    </source>
</evidence>
<dbReference type="AlphaFoldDB" id="A0A1C6U9N6"/>
<dbReference type="GO" id="GO:0004519">
    <property type="term" value="F:endonuclease activity"/>
    <property type="evidence" value="ECO:0007669"/>
    <property type="project" value="UniProtKB-KW"/>
</dbReference>
<protein>
    <submittedName>
        <fullName evidence="4">Restriction endonuclease</fullName>
    </submittedName>
</protein>
<dbReference type="Pfam" id="PF04471">
    <property type="entry name" value="Mrr_cat"/>
    <property type="match status" value="1"/>
</dbReference>
<name>A0A1C6U9N6_9ACTN</name>
<organism evidence="4 5">
    <name type="scientific">Micromonospora chersina</name>
    <dbReference type="NCBI Taxonomy" id="47854"/>
    <lineage>
        <taxon>Bacteria</taxon>
        <taxon>Bacillati</taxon>
        <taxon>Actinomycetota</taxon>
        <taxon>Actinomycetes</taxon>
        <taxon>Micromonosporales</taxon>
        <taxon>Micromonosporaceae</taxon>
        <taxon>Micromonospora</taxon>
    </lineage>
</organism>
<dbReference type="STRING" id="47854.GA0070603_1026"/>
<feature type="transmembrane region" description="Helical" evidence="2">
    <location>
        <begin position="240"/>
        <end position="262"/>
    </location>
</feature>
<feature type="domain" description="Restriction endonuclease type IV Mrr" evidence="3">
    <location>
        <begin position="41"/>
        <end position="134"/>
    </location>
</feature>
<keyword evidence="4" id="KW-0255">Endonuclease</keyword>
<dbReference type="InterPro" id="IPR011856">
    <property type="entry name" value="tRNA_endonuc-like_dom_sf"/>
</dbReference>
<feature type="region of interest" description="Disordered" evidence="1">
    <location>
        <begin position="153"/>
        <end position="175"/>
    </location>
</feature>
<dbReference type="SUPFAM" id="SSF52980">
    <property type="entry name" value="Restriction endonuclease-like"/>
    <property type="match status" value="1"/>
</dbReference>
<evidence type="ECO:0000256" key="2">
    <source>
        <dbReference type="SAM" id="Phobius"/>
    </source>
</evidence>
<proteinExistence type="predicted"/>
<keyword evidence="2" id="KW-1133">Transmembrane helix</keyword>
<keyword evidence="5" id="KW-1185">Reference proteome</keyword>
<gene>
    <name evidence="4" type="ORF">GA0070603_1026</name>
</gene>
<evidence type="ECO:0000256" key="1">
    <source>
        <dbReference type="SAM" id="MobiDB-lite"/>
    </source>
</evidence>
<keyword evidence="2" id="KW-0812">Transmembrane</keyword>
<dbReference type="InterPro" id="IPR011335">
    <property type="entry name" value="Restrct_endonuc-II-like"/>
</dbReference>
<dbReference type="Proteomes" id="UP000198605">
    <property type="component" value="Unassembled WGS sequence"/>
</dbReference>
<evidence type="ECO:0000313" key="4">
    <source>
        <dbReference type="EMBL" id="SCL50611.1"/>
    </source>
</evidence>
<keyword evidence="2" id="KW-0472">Membrane</keyword>
<keyword evidence="4" id="KW-0540">Nuclease</keyword>
<reference evidence="5" key="1">
    <citation type="submission" date="2016-06" db="EMBL/GenBank/DDBJ databases">
        <authorList>
            <person name="Varghese N."/>
            <person name="Submissions Spin"/>
        </authorList>
    </citation>
    <scope>NUCLEOTIDE SEQUENCE [LARGE SCALE GENOMIC DNA]</scope>
    <source>
        <strain evidence="5">DSM 44151</strain>
    </source>
</reference>
<keyword evidence="4" id="KW-0378">Hydrolase</keyword>
<dbReference type="GO" id="GO:0009307">
    <property type="term" value="P:DNA restriction-modification system"/>
    <property type="evidence" value="ECO:0007669"/>
    <property type="project" value="InterPro"/>
</dbReference>
<dbReference type="OrthoDB" id="3764233at2"/>
<dbReference type="Gene3D" id="3.40.1350.10">
    <property type="match status" value="1"/>
</dbReference>
<accession>A0A1C6U9N6</accession>
<dbReference type="GO" id="GO:0003677">
    <property type="term" value="F:DNA binding"/>
    <property type="evidence" value="ECO:0007669"/>
    <property type="project" value="InterPro"/>
</dbReference>
<feature type="transmembrane region" description="Helical" evidence="2">
    <location>
        <begin position="203"/>
        <end position="225"/>
    </location>
</feature>
<dbReference type="InterPro" id="IPR007560">
    <property type="entry name" value="Restrct_endonuc_IV_Mrr"/>
</dbReference>
<evidence type="ECO:0000259" key="3">
    <source>
        <dbReference type="Pfam" id="PF04471"/>
    </source>
</evidence>